<organism evidence="2 3">
    <name type="scientific">Cognatiluteimonas sedimenti</name>
    <dbReference type="NCBI Taxonomy" id="2927791"/>
    <lineage>
        <taxon>Bacteria</taxon>
        <taxon>Pseudomonadati</taxon>
        <taxon>Pseudomonadota</taxon>
        <taxon>Gammaproteobacteria</taxon>
        <taxon>Lysobacterales</taxon>
        <taxon>Lysobacteraceae</taxon>
        <taxon>Cognatiluteimonas</taxon>
    </lineage>
</organism>
<dbReference type="RefSeq" id="WP_243322085.1">
    <property type="nucleotide sequence ID" value="NZ_JALGCL010000004.1"/>
</dbReference>
<comment type="caution">
    <text evidence="2">The sequence shown here is derived from an EMBL/GenBank/DDBJ whole genome shotgun (WGS) entry which is preliminary data.</text>
</comment>
<dbReference type="InterPro" id="IPR046157">
    <property type="entry name" value="DUF6159"/>
</dbReference>
<feature type="transmembrane region" description="Helical" evidence="1">
    <location>
        <begin position="225"/>
        <end position="252"/>
    </location>
</feature>
<dbReference type="Proteomes" id="UP001165423">
    <property type="component" value="Unassembled WGS sequence"/>
</dbReference>
<evidence type="ECO:0000313" key="3">
    <source>
        <dbReference type="Proteomes" id="UP001165423"/>
    </source>
</evidence>
<reference evidence="2 3" key="1">
    <citation type="submission" date="2022-03" db="EMBL/GenBank/DDBJ databases">
        <title>Luteimonas soily sp. nov., a novel bacterium isolated from the soil.</title>
        <authorList>
            <person name="Zhang X."/>
        </authorList>
    </citation>
    <scope>NUCLEOTIDE SEQUENCE [LARGE SCALE GENOMIC DNA]</scope>
    <source>
        <strain evidence="2 3">50</strain>
    </source>
</reference>
<feature type="transmembrane region" description="Helical" evidence="1">
    <location>
        <begin position="114"/>
        <end position="134"/>
    </location>
</feature>
<gene>
    <name evidence="2" type="ORF">MQC88_11215</name>
</gene>
<sequence>MGKFSRSWSLAKASMGVLRSDKELLVFPLVSTAVTLLVAASFILPMFGLGMFRDLEAQGGGMPAMFYPWLFCFYLVQYFVIFFFNTALVGAAMIRLDGGDPTVADGLRIARGKWPAILGYAAIAATVGMLLRALEQKAGFIGRIVIALVGVAWTVATYLTVPVLVARDVGPIEAVRESASLLKGTWGENLIGNGGIGLAFGLVNIALVLVAAGVVVFLATQQLLVLAAVVAGIALLAVLLLALVQSALAGIYSAALYRFAMQGDAPAGFDAVVLRDAFQRKM</sequence>
<proteinExistence type="predicted"/>
<feature type="transmembrane region" description="Helical" evidence="1">
    <location>
        <begin position="140"/>
        <end position="166"/>
    </location>
</feature>
<accession>A0ABT0A6B6</accession>
<keyword evidence="1" id="KW-1133">Transmembrane helix</keyword>
<feature type="transmembrane region" description="Helical" evidence="1">
    <location>
        <begin position="24"/>
        <end position="47"/>
    </location>
</feature>
<evidence type="ECO:0000313" key="2">
    <source>
        <dbReference type="EMBL" id="MCJ0826512.1"/>
    </source>
</evidence>
<keyword evidence="1" id="KW-0472">Membrane</keyword>
<keyword evidence="1" id="KW-0812">Transmembrane</keyword>
<dbReference type="EMBL" id="JALGCL010000004">
    <property type="protein sequence ID" value="MCJ0826512.1"/>
    <property type="molecule type" value="Genomic_DNA"/>
</dbReference>
<protein>
    <submittedName>
        <fullName evidence="2">DUF6159 family protein</fullName>
    </submittedName>
</protein>
<feature type="transmembrane region" description="Helical" evidence="1">
    <location>
        <begin position="196"/>
        <end position="219"/>
    </location>
</feature>
<evidence type="ECO:0000256" key="1">
    <source>
        <dbReference type="SAM" id="Phobius"/>
    </source>
</evidence>
<name>A0ABT0A6B6_9GAMM</name>
<keyword evidence="3" id="KW-1185">Reference proteome</keyword>
<dbReference type="Pfam" id="PF19656">
    <property type="entry name" value="DUF6159"/>
    <property type="match status" value="1"/>
</dbReference>
<feature type="transmembrane region" description="Helical" evidence="1">
    <location>
        <begin position="67"/>
        <end position="94"/>
    </location>
</feature>